<evidence type="ECO:0000256" key="4">
    <source>
        <dbReference type="ARBA" id="ARBA00023163"/>
    </source>
</evidence>
<dbReference type="Pfam" id="PF03704">
    <property type="entry name" value="BTAD"/>
    <property type="match status" value="1"/>
</dbReference>
<dbReference type="InterPro" id="IPR005158">
    <property type="entry name" value="BTAD"/>
</dbReference>
<feature type="DNA-binding region" description="OmpR/PhoB-type" evidence="5">
    <location>
        <begin position="3"/>
        <end position="107"/>
    </location>
</feature>
<gene>
    <name evidence="7" type="ORF">VZC37_15440</name>
</gene>
<dbReference type="PANTHER" id="PTHR35807">
    <property type="entry name" value="TRANSCRIPTIONAL REGULATOR REDD-RELATED"/>
    <property type="match status" value="1"/>
</dbReference>
<evidence type="ECO:0000256" key="1">
    <source>
        <dbReference type="ARBA" id="ARBA00005820"/>
    </source>
</evidence>
<organism evidence="7 8">
    <name type="scientific">Gordonia sesuvii</name>
    <dbReference type="NCBI Taxonomy" id="3116777"/>
    <lineage>
        <taxon>Bacteria</taxon>
        <taxon>Bacillati</taxon>
        <taxon>Actinomycetota</taxon>
        <taxon>Actinomycetes</taxon>
        <taxon>Mycobacteriales</taxon>
        <taxon>Gordoniaceae</taxon>
        <taxon>Gordonia</taxon>
    </lineage>
</organism>
<dbReference type="RefSeq" id="WP_330433447.1">
    <property type="nucleotide sequence ID" value="NZ_JAZDUF010000004.1"/>
</dbReference>
<dbReference type="SUPFAM" id="SSF48452">
    <property type="entry name" value="TPR-like"/>
    <property type="match status" value="1"/>
</dbReference>
<keyword evidence="4" id="KW-0804">Transcription</keyword>
<keyword evidence="3 5" id="KW-0238">DNA-binding</keyword>
<accession>A0ABU7MFD6</accession>
<dbReference type="PROSITE" id="PS51755">
    <property type="entry name" value="OMPR_PHOB"/>
    <property type="match status" value="1"/>
</dbReference>
<dbReference type="InterPro" id="IPR016032">
    <property type="entry name" value="Sig_transdc_resp-reg_C-effctor"/>
</dbReference>
<dbReference type="InterPro" id="IPR051677">
    <property type="entry name" value="AfsR-DnrI-RedD_regulator"/>
</dbReference>
<dbReference type="InterPro" id="IPR011990">
    <property type="entry name" value="TPR-like_helical_dom_sf"/>
</dbReference>
<dbReference type="SUPFAM" id="SSF46894">
    <property type="entry name" value="C-terminal effector domain of the bipartite response regulators"/>
    <property type="match status" value="1"/>
</dbReference>
<dbReference type="EMBL" id="JAZDUF010000004">
    <property type="protein sequence ID" value="MEE3851735.1"/>
    <property type="molecule type" value="Genomic_DNA"/>
</dbReference>
<evidence type="ECO:0000256" key="2">
    <source>
        <dbReference type="ARBA" id="ARBA00023015"/>
    </source>
</evidence>
<dbReference type="SMART" id="SM01043">
    <property type="entry name" value="BTAD"/>
    <property type="match status" value="1"/>
</dbReference>
<evidence type="ECO:0000256" key="3">
    <source>
        <dbReference type="ARBA" id="ARBA00023125"/>
    </source>
</evidence>
<dbReference type="InterPro" id="IPR027417">
    <property type="entry name" value="P-loop_NTPase"/>
</dbReference>
<dbReference type="PANTHER" id="PTHR35807:SF1">
    <property type="entry name" value="TRANSCRIPTIONAL REGULATOR REDD"/>
    <property type="match status" value="1"/>
</dbReference>
<comment type="similarity">
    <text evidence="1">Belongs to the AfsR/DnrI/RedD regulatory family.</text>
</comment>
<comment type="caution">
    <text evidence="7">The sequence shown here is derived from an EMBL/GenBank/DDBJ whole genome shotgun (WGS) entry which is preliminary data.</text>
</comment>
<dbReference type="InterPro" id="IPR036388">
    <property type="entry name" value="WH-like_DNA-bd_sf"/>
</dbReference>
<dbReference type="Pfam" id="PF00486">
    <property type="entry name" value="Trans_reg_C"/>
    <property type="match status" value="1"/>
</dbReference>
<proteinExistence type="inferred from homology"/>
<dbReference type="CDD" id="cd15831">
    <property type="entry name" value="BTAD"/>
    <property type="match status" value="1"/>
</dbReference>
<dbReference type="Pfam" id="PF13191">
    <property type="entry name" value="AAA_16"/>
    <property type="match status" value="1"/>
</dbReference>
<dbReference type="Proteomes" id="UP001347146">
    <property type="component" value="Unassembled WGS sequence"/>
</dbReference>
<evidence type="ECO:0000256" key="5">
    <source>
        <dbReference type="PROSITE-ProRule" id="PRU01091"/>
    </source>
</evidence>
<keyword evidence="8" id="KW-1185">Reference proteome</keyword>
<protein>
    <submittedName>
        <fullName evidence="7">BTAD domain-containing putative transcriptional regulator</fullName>
    </submittedName>
</protein>
<dbReference type="InterPro" id="IPR001867">
    <property type="entry name" value="OmpR/PhoB-type_DNA-bd"/>
</dbReference>
<keyword evidence="2" id="KW-0805">Transcription regulation</keyword>
<reference evidence="7 8" key="1">
    <citation type="submission" date="2024-01" db="EMBL/GenBank/DDBJ databases">
        <title>Draft genome sequence of Gordonia sp. LSe1-13.</title>
        <authorList>
            <person name="Suphannarot A."/>
            <person name="Mingma R."/>
        </authorList>
    </citation>
    <scope>NUCLEOTIDE SEQUENCE [LARGE SCALE GENOMIC DNA]</scope>
    <source>
        <strain evidence="7 8">LSe1-13</strain>
    </source>
</reference>
<evidence type="ECO:0000313" key="7">
    <source>
        <dbReference type="EMBL" id="MEE3851735.1"/>
    </source>
</evidence>
<evidence type="ECO:0000313" key="8">
    <source>
        <dbReference type="Proteomes" id="UP001347146"/>
    </source>
</evidence>
<dbReference type="SUPFAM" id="SSF52540">
    <property type="entry name" value="P-loop containing nucleoside triphosphate hydrolases"/>
    <property type="match status" value="1"/>
</dbReference>
<evidence type="ECO:0000259" key="6">
    <source>
        <dbReference type="PROSITE" id="PS51755"/>
    </source>
</evidence>
<dbReference type="SMART" id="SM00862">
    <property type="entry name" value="Trans_reg_C"/>
    <property type="match status" value="1"/>
</dbReference>
<sequence length="1086" mass="116707">MSGDVESRPVVTVSLSGTVRVDVDGEPAEIKSRRERAVLARLVAADGHVVSTDRLIDDLWDGEPPPKALGGLQVHISNLRRILEPNRTPRAAARILVSEAPGYALRLPRDAVDLWRFHDRVTHADGNAAARYAELTDALALWTGEPFGPHATDEWARADVARLTEIHLSAVEQQAAAALDLGRPSEVVSTLGVVCDQHPGREEMFRLLALAHYRLGRQADALQTLRSLREYLADELGVDPTAAVRALETAILTQDPGLDIEVRAEPTSPSLPATRPEQAAAVEFAGRETELERLTGHAEAVRHSGLRVVWVTAEAGGGKSTLSQQFVARMRVAGWRGAVGHCPEVEGAPTAWAWREVVGALGGDPDLDDPFLIARQVRAACEAAPSGVPGTVLVLDDTHRADSATLQVLRQIVTWLADEPLLIVGTYRPSEANTELMATGASLISATADVLALAGLSDDGIRFLAAEVGLDPLDDTTLALLRSRTDGNPLFVRELAKLVASRGSRGAETAIPTGVREVLLQRVERLPDDTVTALRLIAICGRRADLDTLVALWPNGTQPEDDVLDAIDTAVVAGLLAAGADDVWFTHVLMRDAVYDSIPTLRRRRLHWRTLEYLQDTGRAPADELAVHAALGASTATAEQAITVVTTAARMRADSDLAADSAQLWQYAVELHELVGHHRETAAVADRVALVHALCDLVTALAHRGDITAARGRRAQALRLAETTGDQSLMLAALTSWRTPTIWTTRLKGVADEVMTSALLAALPGSSGADRARLLLTAVFEFEGNQDRFAIDCAREAVDIAAGIDDDELRCAALNARAFTSLGPDLREEYPRIAAEFLSAARDAGSLEYEAAARFYQFMLRCTDNDLPGAMQEMHRAVECATSGRVGELVVVMSSFGAVLELLRGNLDRAEETYGMLANQLAAAGLPSSDEFALIGHLSIGWVRGSIGAIVDLTEAVFNRAEHSIAWVHVVALLDAGREDEARAIAEADPYVSRDYYWTALEVFHARALVRLGMVGPARRLYDELSPWSGTVAGLNSGSVAFGPVDTVLAEVADLIGDPAAADRHRRIAADIEATIQRGLAEIDTA</sequence>
<dbReference type="Gene3D" id="1.25.40.10">
    <property type="entry name" value="Tetratricopeptide repeat domain"/>
    <property type="match status" value="1"/>
</dbReference>
<name>A0ABU7MFD6_9ACTN</name>
<feature type="domain" description="OmpR/PhoB-type" evidence="6">
    <location>
        <begin position="3"/>
        <end position="107"/>
    </location>
</feature>
<dbReference type="InterPro" id="IPR041664">
    <property type="entry name" value="AAA_16"/>
</dbReference>
<dbReference type="Gene3D" id="1.10.10.10">
    <property type="entry name" value="Winged helix-like DNA-binding domain superfamily/Winged helix DNA-binding domain"/>
    <property type="match status" value="1"/>
</dbReference>